<dbReference type="OrthoDB" id="1069931at2"/>
<dbReference type="AlphaFoldDB" id="A0A250KLE6"/>
<evidence type="ECO:0008006" key="4">
    <source>
        <dbReference type="Google" id="ProtNLM"/>
    </source>
</evidence>
<evidence type="ECO:0000313" key="2">
    <source>
        <dbReference type="EMBL" id="BBA29885.1"/>
    </source>
</evidence>
<sequence length="229" mass="26798">MNKKNKYNLLFALFLLLIGSFAVSCTKDDDATTDNTSTFVPISREEAVKIQNSLPGTYKGNVHVYDPSTKKNYYSNSRLDLDSLIIYDDRRIMYSFLTLPRDTYEQLHNIGKNGINDTLPGIFTKRDEKNYLGLEGIRFSSRNQQDSCVYRFEVSRGIVAFIDYGHKTKKTRILRTYFNGYGYYNVKTSKFKIYLLPYNAYVIPYYDTFQTTRIPLTGRYLIYEFTKIQ</sequence>
<dbReference type="RefSeq" id="WP_120174991.1">
    <property type="nucleotide sequence ID" value="NZ_AP018050.1"/>
</dbReference>
<accession>A0A250KLE6</accession>
<evidence type="ECO:0000313" key="3">
    <source>
        <dbReference type="Proteomes" id="UP000267517"/>
    </source>
</evidence>
<dbReference type="EMBL" id="AP018050">
    <property type="protein sequence ID" value="BBA29885.1"/>
    <property type="molecule type" value="Genomic_DNA"/>
</dbReference>
<protein>
    <recommendedName>
        <fullName evidence="4">Lipoprotein</fullName>
    </recommendedName>
</protein>
<organism evidence="2 3">
    <name type="scientific">Prevotella melaninogenica</name>
    <dbReference type="NCBI Taxonomy" id="28132"/>
    <lineage>
        <taxon>Bacteria</taxon>
        <taxon>Pseudomonadati</taxon>
        <taxon>Bacteroidota</taxon>
        <taxon>Bacteroidia</taxon>
        <taxon>Bacteroidales</taxon>
        <taxon>Prevotellaceae</taxon>
        <taxon>Prevotella</taxon>
    </lineage>
</organism>
<feature type="chain" id="PRO_5012558173" description="Lipoprotein" evidence="1">
    <location>
        <begin position="25"/>
        <end position="229"/>
    </location>
</feature>
<dbReference type="PROSITE" id="PS51257">
    <property type="entry name" value="PROKAR_LIPOPROTEIN"/>
    <property type="match status" value="1"/>
</dbReference>
<name>A0A250KLE6_9BACT</name>
<gene>
    <name evidence="2" type="ORF">PMEL_200411</name>
</gene>
<feature type="signal peptide" evidence="1">
    <location>
        <begin position="1"/>
        <end position="24"/>
    </location>
</feature>
<keyword evidence="1" id="KW-0732">Signal</keyword>
<evidence type="ECO:0000256" key="1">
    <source>
        <dbReference type="SAM" id="SignalP"/>
    </source>
</evidence>
<reference evidence="2 3" key="1">
    <citation type="submission" date="2017-05" db="EMBL/GenBank/DDBJ databases">
        <title>whole genome sequence of Prevotella melaninogenica GAI 07411.</title>
        <authorList>
            <person name="Kondo Y."/>
            <person name="Hoshino T."/>
        </authorList>
    </citation>
    <scope>NUCLEOTIDE SEQUENCE [LARGE SCALE GENOMIC DNA]</scope>
    <source>
        <strain evidence="2 3">GAI 07411</strain>
    </source>
</reference>
<proteinExistence type="predicted"/>
<dbReference type="Proteomes" id="UP000267517">
    <property type="component" value="Chromosome II"/>
</dbReference>